<name>A0ABR2LAS6_9EUKA</name>
<feature type="domain" description="Sas10 C-terminal" evidence="2">
    <location>
        <begin position="244"/>
        <end position="308"/>
    </location>
</feature>
<feature type="region of interest" description="Disordered" evidence="1">
    <location>
        <begin position="1"/>
        <end position="61"/>
    </location>
</feature>
<feature type="compositionally biased region" description="Basic residues" evidence="1">
    <location>
        <begin position="1"/>
        <end position="13"/>
    </location>
</feature>
<accession>A0ABR2LAS6</accession>
<feature type="region of interest" description="Disordered" evidence="1">
    <location>
        <begin position="257"/>
        <end position="277"/>
    </location>
</feature>
<dbReference type="EMBL" id="JAPFFF010000001">
    <property type="protein sequence ID" value="KAK8899405.1"/>
    <property type="molecule type" value="Genomic_DNA"/>
</dbReference>
<evidence type="ECO:0000259" key="2">
    <source>
        <dbReference type="Pfam" id="PF09368"/>
    </source>
</evidence>
<gene>
    <name evidence="3" type="ORF">M9Y10_001721</name>
</gene>
<feature type="region of interest" description="Disordered" evidence="1">
    <location>
        <begin position="207"/>
        <end position="229"/>
    </location>
</feature>
<evidence type="ECO:0000256" key="1">
    <source>
        <dbReference type="SAM" id="MobiDB-lite"/>
    </source>
</evidence>
<dbReference type="Proteomes" id="UP001470230">
    <property type="component" value="Unassembled WGS sequence"/>
</dbReference>
<proteinExistence type="predicted"/>
<feature type="compositionally biased region" description="Acidic residues" evidence="1">
    <location>
        <begin position="43"/>
        <end position="52"/>
    </location>
</feature>
<reference evidence="3 4" key="1">
    <citation type="submission" date="2024-04" db="EMBL/GenBank/DDBJ databases">
        <title>Tritrichomonas musculus Genome.</title>
        <authorList>
            <person name="Alves-Ferreira E."/>
            <person name="Grigg M."/>
            <person name="Lorenzi H."/>
            <person name="Galac M."/>
        </authorList>
    </citation>
    <scope>NUCLEOTIDE SEQUENCE [LARGE SCALE GENOMIC DNA]</scope>
    <source>
        <strain evidence="3 4">EAF2021</strain>
    </source>
</reference>
<feature type="compositionally biased region" description="Polar residues" evidence="1">
    <location>
        <begin position="257"/>
        <end position="270"/>
    </location>
</feature>
<dbReference type="InterPro" id="IPR018972">
    <property type="entry name" value="Sas10_C_dom"/>
</dbReference>
<evidence type="ECO:0000313" key="4">
    <source>
        <dbReference type="Proteomes" id="UP001470230"/>
    </source>
</evidence>
<comment type="caution">
    <text evidence="3">The sequence shown here is derived from an EMBL/GenBank/DDBJ whole genome shotgun (WGS) entry which is preliminary data.</text>
</comment>
<sequence>MKKSHKKNRKKSWDRKAEDQETDIPVMSINTNWGKDRSAYYEGEGDSAESSDEEHYINDGNEIERKHFSSLGEQSFKLFSNKKTLEKSTNNFTNTSEGAFEDLEKDLKEQSLNELRKCVRSVVRDVTDAARALQEEDFGNSETGKAREQLLYSLITNGCFYLHLVGSGFKETSHPALSQIRKINEILGVEGNDGEVHKEDLISGDIEEEEEEANESNQNNGNITKNPEIEEKHVPVHLQKIEEGEYRAVTRSILKNQISIPSRQAKNQAPRSKRRKKYAHAMHEYNKTHKRRVAPKDGIYKGELSGIHLRSRARSLHPAH</sequence>
<dbReference type="Pfam" id="PF09368">
    <property type="entry name" value="Sas10"/>
    <property type="match status" value="1"/>
</dbReference>
<protein>
    <recommendedName>
        <fullName evidence="2">Sas10 C-terminal domain-containing protein</fullName>
    </recommendedName>
</protein>
<evidence type="ECO:0000313" key="3">
    <source>
        <dbReference type="EMBL" id="KAK8899405.1"/>
    </source>
</evidence>
<keyword evidence="4" id="KW-1185">Reference proteome</keyword>
<organism evidence="3 4">
    <name type="scientific">Tritrichomonas musculus</name>
    <dbReference type="NCBI Taxonomy" id="1915356"/>
    <lineage>
        <taxon>Eukaryota</taxon>
        <taxon>Metamonada</taxon>
        <taxon>Parabasalia</taxon>
        <taxon>Tritrichomonadida</taxon>
        <taxon>Tritrichomonadidae</taxon>
        <taxon>Tritrichomonas</taxon>
    </lineage>
</organism>